<reference evidence="1 2" key="1">
    <citation type="journal article" date="2010" name="J. Bacteriol.">
        <title>Genome sequence of Pantoea ananatis LMG20103, the causative agent of Eucalyptus blight and dieback.</title>
        <authorList>
            <person name="De Maayer P."/>
            <person name="Chan W.Y."/>
            <person name="Venter S.N."/>
            <person name="Toth I.K."/>
            <person name="Birch P.R."/>
            <person name="Joubert F."/>
            <person name="Coutinho T.A."/>
        </authorList>
    </citation>
    <scope>NUCLEOTIDE SEQUENCE [LARGE SCALE GENOMIC DNA]</scope>
    <source>
        <strain evidence="1 2">LMG 20103</strain>
    </source>
</reference>
<accession>D4GH34</accession>
<name>D4GH34_PANAM</name>
<evidence type="ECO:0000313" key="2">
    <source>
        <dbReference type="Proteomes" id="UP000001702"/>
    </source>
</evidence>
<keyword evidence="2" id="KW-1185">Reference proteome</keyword>
<dbReference type="KEGG" id="pam:PANA_2314"/>
<dbReference type="Proteomes" id="UP000001702">
    <property type="component" value="Chromosome"/>
</dbReference>
<dbReference type="InterPro" id="IPR029044">
    <property type="entry name" value="Nucleotide-diphossugar_trans"/>
</dbReference>
<dbReference type="CAZy" id="GT81">
    <property type="family name" value="Glycosyltransferase Family 81"/>
</dbReference>
<sequence>MFLSQNHKDDAMSDFFQNGVITNFHNLTHRSVESLEKEMVRFARKRKMGLILPSLFSELEGPALTKIVDELAKVPYLDEIVIGLDRADRDQFLHAREFFSRLPQRHRILWNDGPRLKAIDAELDKEGLSPTHPGKGRNVWFCTGYTLASDRTSCVALHDCDIVTYERGMLARLLYPLANPAFQYEFCKGFYARVADGKLNGRVGRLLVGPLLRSLQKVYGHSEYLDYLSSFRYPLSGEFAMRTHVLNGIKIPGDWGLEIGVLSEIYRNYTTRQSCQVEIADHYDHKHQPLAEDDGTGGLKRMSNDIVQSLLRKLATMGVPLTSDSFRVLKATYYRNALDMMEIYNHEAAMNGLKFDQHVEEAAVEMFTQSILDAGQSFIERPNDKPFIPSWSRVQSAFPDILQRIYKAVEEDNDGNV</sequence>
<dbReference type="SUPFAM" id="SSF53448">
    <property type="entry name" value="Nucleotide-diphospho-sugar transferases"/>
    <property type="match status" value="1"/>
</dbReference>
<organism evidence="1 2">
    <name type="scientific">Pantoea ananatis (strain LMG 20103)</name>
    <dbReference type="NCBI Taxonomy" id="706191"/>
    <lineage>
        <taxon>Bacteria</taxon>
        <taxon>Pseudomonadati</taxon>
        <taxon>Pseudomonadota</taxon>
        <taxon>Gammaproteobacteria</taxon>
        <taxon>Enterobacterales</taxon>
        <taxon>Erwiniaceae</taxon>
        <taxon>Pantoea</taxon>
    </lineage>
</organism>
<dbReference type="STRING" id="706191.PANA_2314"/>
<gene>
    <name evidence="1" type="ordered locus">PANA_2314</name>
</gene>
<dbReference type="EMBL" id="CP001875">
    <property type="protein sequence ID" value="ADD77481.1"/>
    <property type="molecule type" value="Genomic_DNA"/>
</dbReference>
<protein>
    <recommendedName>
        <fullName evidence="3">Glycosyl transferase</fullName>
    </recommendedName>
</protein>
<dbReference type="Gene3D" id="3.90.550.10">
    <property type="entry name" value="Spore Coat Polysaccharide Biosynthesis Protein SpsA, Chain A"/>
    <property type="match status" value="1"/>
</dbReference>
<evidence type="ECO:0000313" key="1">
    <source>
        <dbReference type="EMBL" id="ADD77481.1"/>
    </source>
</evidence>
<proteinExistence type="predicted"/>
<dbReference type="eggNOG" id="COG1215">
    <property type="taxonomic scope" value="Bacteria"/>
</dbReference>
<dbReference type="HOGENOM" id="CLU_056498_0_0_6"/>
<evidence type="ECO:0008006" key="3">
    <source>
        <dbReference type="Google" id="ProtNLM"/>
    </source>
</evidence>
<dbReference type="AlphaFoldDB" id="D4GH34"/>